<feature type="chain" id="PRO_5045850234" evidence="1">
    <location>
        <begin position="23"/>
        <end position="311"/>
    </location>
</feature>
<proteinExistence type="predicted"/>
<keyword evidence="1" id="KW-0732">Signal</keyword>
<organism evidence="2 3">
    <name type="scientific">Hyphococcus aureus</name>
    <dbReference type="NCBI Taxonomy" id="2666033"/>
    <lineage>
        <taxon>Bacteria</taxon>
        <taxon>Pseudomonadati</taxon>
        <taxon>Pseudomonadota</taxon>
        <taxon>Alphaproteobacteria</taxon>
        <taxon>Parvularculales</taxon>
        <taxon>Parvularculaceae</taxon>
        <taxon>Hyphococcus</taxon>
    </lineage>
</organism>
<name>A0ABW1L1R8_9PROT</name>
<accession>A0ABW1L1R8</accession>
<evidence type="ECO:0000313" key="2">
    <source>
        <dbReference type="EMBL" id="MFC6036876.1"/>
    </source>
</evidence>
<evidence type="ECO:0000313" key="3">
    <source>
        <dbReference type="Proteomes" id="UP001596116"/>
    </source>
</evidence>
<comment type="caution">
    <text evidence="2">The sequence shown here is derived from an EMBL/GenBank/DDBJ whole genome shotgun (WGS) entry which is preliminary data.</text>
</comment>
<feature type="signal peptide" evidence="1">
    <location>
        <begin position="1"/>
        <end position="22"/>
    </location>
</feature>
<gene>
    <name evidence="2" type="ORF">ACFMB1_15055</name>
</gene>
<evidence type="ECO:0000256" key="1">
    <source>
        <dbReference type="SAM" id="SignalP"/>
    </source>
</evidence>
<dbReference type="EMBL" id="JBHPON010000002">
    <property type="protein sequence ID" value="MFC6036876.1"/>
    <property type="molecule type" value="Genomic_DNA"/>
</dbReference>
<dbReference type="Proteomes" id="UP001596116">
    <property type="component" value="Unassembled WGS sequence"/>
</dbReference>
<dbReference type="RefSeq" id="WP_379881876.1">
    <property type="nucleotide sequence ID" value="NZ_JBHPON010000002.1"/>
</dbReference>
<reference evidence="2 3" key="1">
    <citation type="submission" date="2024-09" db="EMBL/GenBank/DDBJ databases">
        <authorList>
            <person name="Zhang Z.-H."/>
        </authorList>
    </citation>
    <scope>NUCLEOTIDE SEQUENCE [LARGE SCALE GENOMIC DNA]</scope>
    <source>
        <strain evidence="2 3">HHTR114</strain>
    </source>
</reference>
<sequence>MLKTVPKLVMLVAVILSGGAFAEDPDTVKELNLEDTLAAQIAAVQADRNIIKDFNAPTDIVGAVFFCKEDEAGGYAVSGTPYPIVEKKTVSLDGLDTPQLFQYIVEKGGSISGFGAEVSAEKKNLVQTSVAEFMKAASAQLLNKDAMKLALQTLASAGASDSDDFCYVWSATGYRAEMTVNQHQKVNLSTPGIFIITGKASFLKSNKIIKAQKFATAVMSKYNVGKARSILRDAPPASAEIAADAVDVKASNLADVVTAEQIDIGREVVSVVEKTEYLKTLQAENGLSRLNSLEIEKLQREQLEQLLQQPE</sequence>
<keyword evidence="3" id="KW-1185">Reference proteome</keyword>
<protein>
    <submittedName>
        <fullName evidence="2">Uncharacterized protein</fullName>
    </submittedName>
</protein>